<dbReference type="Gene3D" id="1.50.10.10">
    <property type="match status" value="1"/>
</dbReference>
<dbReference type="InterPro" id="IPR012341">
    <property type="entry name" value="6hp_glycosidase-like_sf"/>
</dbReference>
<dbReference type="InterPro" id="IPR008928">
    <property type="entry name" value="6-hairpin_glycosidase_sf"/>
</dbReference>
<dbReference type="GO" id="GO:0005993">
    <property type="term" value="P:trehalose catabolic process"/>
    <property type="evidence" value="ECO:0007669"/>
    <property type="project" value="TreeGrafter"/>
</dbReference>
<evidence type="ECO:0000256" key="2">
    <source>
        <dbReference type="ARBA" id="ARBA00012757"/>
    </source>
</evidence>
<evidence type="ECO:0000256" key="5">
    <source>
        <dbReference type="ARBA" id="ARBA00023295"/>
    </source>
</evidence>
<evidence type="ECO:0000313" key="8">
    <source>
        <dbReference type="Proteomes" id="UP000267096"/>
    </source>
</evidence>
<dbReference type="PRINTS" id="PR00744">
    <property type="entry name" value="GLHYDRLASE37"/>
</dbReference>
<evidence type="ECO:0000256" key="6">
    <source>
        <dbReference type="RuleBase" id="RU361180"/>
    </source>
</evidence>
<dbReference type="InterPro" id="IPR001661">
    <property type="entry name" value="Glyco_hydro_37"/>
</dbReference>
<dbReference type="OrthoDB" id="3542292at2759"/>
<dbReference type="PANTHER" id="PTHR23403">
    <property type="entry name" value="TREHALASE"/>
    <property type="match status" value="1"/>
</dbReference>
<keyword evidence="5 6" id="KW-0326">Glycosidase</keyword>
<name>A0A3P6Q000_ANISI</name>
<keyword evidence="8" id="KW-1185">Reference proteome</keyword>
<dbReference type="PANTHER" id="PTHR23403:SF5">
    <property type="entry name" value="TREHALASE"/>
    <property type="match status" value="1"/>
</dbReference>
<dbReference type="EMBL" id="UYRR01030971">
    <property type="protein sequence ID" value="VDK41699.1"/>
    <property type="molecule type" value="Genomic_DNA"/>
</dbReference>
<sequence>MLRAVNIHSIFNDSKTFVDMPMKQDPKHVLDEFNKRFPQMTAERIERDDLIAFLNEFFSPPGTELEDCELSDWQPYPPDLMAISDKTLRKFALDLNQIWKMLCRKVKPDLKNSDRHSLIYVPNEFVVPGGRFREYYYWDAYWIIKGLLACGMNVTTKSMLENLASVVDRYGFVPNGGRVYYLERSQPPFLSSMVYEYFEKTHDIDFLRDILPALAKEFHFWQTNRTVSVIGLNQSNYTVYRYRTNSNVPRPESYREDITVAKQLPAEARALLYQNIASSAESGWDFSTRWFADGETLASVQTTSIVPVDLNAIMCLNMDLLKYFYRTVGNFSESKKYNRMKNDFMYAMQYVFYNDTHGAWFDYNIETLKHNTKFYASIALPLFGDCYQLLNMAKSERIYKFMSKSGVFDYPSGVPTSLIDSGQQWDFPNGWSPLNHMIIEGLRKSLNPEMQEQAFKLAQKWVHGNYKVFEATGHMWEKYDVIGTVPKPGVGGEYSVQPGFGWSNGAILDLLVTYRHRMKLLDDSQESTTTTKSTAIPHPSLLIYLTTTMAVFFVQQRYALIC</sequence>
<evidence type="ECO:0000256" key="3">
    <source>
        <dbReference type="ARBA" id="ARBA00019905"/>
    </source>
</evidence>
<keyword evidence="4 6" id="KW-0378">Hydrolase</keyword>
<gene>
    <name evidence="7" type="ORF">ASIM_LOCUS9761</name>
</gene>
<protein>
    <recommendedName>
        <fullName evidence="3 6">Trehalase</fullName>
        <ecNumber evidence="2 6">3.2.1.28</ecNumber>
    </recommendedName>
    <alternativeName>
        <fullName evidence="6">Alpha-trehalose glucohydrolase</fullName>
    </alternativeName>
</protein>
<dbReference type="EC" id="3.2.1.28" evidence="2 6"/>
<evidence type="ECO:0000256" key="1">
    <source>
        <dbReference type="ARBA" id="ARBA00005615"/>
    </source>
</evidence>
<dbReference type="SUPFAM" id="SSF48208">
    <property type="entry name" value="Six-hairpin glycosidases"/>
    <property type="match status" value="1"/>
</dbReference>
<reference evidence="7 8" key="1">
    <citation type="submission" date="2018-11" db="EMBL/GenBank/DDBJ databases">
        <authorList>
            <consortium name="Pathogen Informatics"/>
        </authorList>
    </citation>
    <scope>NUCLEOTIDE SEQUENCE [LARGE SCALE GENOMIC DNA]</scope>
</reference>
<dbReference type="InterPro" id="IPR018232">
    <property type="entry name" value="Glyco_hydro_37_CS"/>
</dbReference>
<organism evidence="7 8">
    <name type="scientific">Anisakis simplex</name>
    <name type="common">Herring worm</name>
    <dbReference type="NCBI Taxonomy" id="6269"/>
    <lineage>
        <taxon>Eukaryota</taxon>
        <taxon>Metazoa</taxon>
        <taxon>Ecdysozoa</taxon>
        <taxon>Nematoda</taxon>
        <taxon>Chromadorea</taxon>
        <taxon>Rhabditida</taxon>
        <taxon>Spirurina</taxon>
        <taxon>Ascaridomorpha</taxon>
        <taxon>Ascaridoidea</taxon>
        <taxon>Anisakidae</taxon>
        <taxon>Anisakis</taxon>
        <taxon>Anisakis simplex complex</taxon>
    </lineage>
</organism>
<dbReference type="PROSITE" id="PS00927">
    <property type="entry name" value="TREHALASE_1"/>
    <property type="match status" value="1"/>
</dbReference>
<evidence type="ECO:0000256" key="4">
    <source>
        <dbReference type="ARBA" id="ARBA00022801"/>
    </source>
</evidence>
<dbReference type="Proteomes" id="UP000267096">
    <property type="component" value="Unassembled WGS sequence"/>
</dbReference>
<proteinExistence type="inferred from homology"/>
<evidence type="ECO:0000313" key="7">
    <source>
        <dbReference type="EMBL" id="VDK41699.1"/>
    </source>
</evidence>
<dbReference type="PROSITE" id="PS00928">
    <property type="entry name" value="TREHALASE_2"/>
    <property type="match status" value="1"/>
</dbReference>
<comment type="catalytic activity">
    <reaction evidence="6">
        <text>alpha,alpha-trehalose + H2O = alpha-D-glucose + beta-D-glucose</text>
        <dbReference type="Rhea" id="RHEA:32675"/>
        <dbReference type="ChEBI" id="CHEBI:15377"/>
        <dbReference type="ChEBI" id="CHEBI:15903"/>
        <dbReference type="ChEBI" id="CHEBI:16551"/>
        <dbReference type="ChEBI" id="CHEBI:17925"/>
        <dbReference type="EC" id="3.2.1.28"/>
    </reaction>
</comment>
<accession>A0A3P6Q000</accession>
<dbReference type="GO" id="GO:0004555">
    <property type="term" value="F:alpha,alpha-trehalase activity"/>
    <property type="evidence" value="ECO:0007669"/>
    <property type="project" value="UniProtKB-EC"/>
</dbReference>
<dbReference type="AlphaFoldDB" id="A0A3P6Q000"/>
<comment type="similarity">
    <text evidence="1 6">Belongs to the glycosyl hydrolase 37 family.</text>
</comment>
<dbReference type="Pfam" id="PF01204">
    <property type="entry name" value="Trehalase"/>
    <property type="match status" value="1"/>
</dbReference>